<comment type="caution">
    <text evidence="1">The sequence shown here is derived from an EMBL/GenBank/DDBJ whole genome shotgun (WGS) entry which is preliminary data.</text>
</comment>
<gene>
    <name evidence="1" type="ORF">Q9L58_005972</name>
</gene>
<dbReference type="Proteomes" id="UP001447188">
    <property type="component" value="Unassembled WGS sequence"/>
</dbReference>
<name>A0ABR3GGS9_9PEZI</name>
<keyword evidence="2" id="KW-1185">Reference proteome</keyword>
<feature type="non-terminal residue" evidence="1">
    <location>
        <position position="1"/>
    </location>
</feature>
<evidence type="ECO:0000313" key="1">
    <source>
        <dbReference type="EMBL" id="KAL0635149.1"/>
    </source>
</evidence>
<organism evidence="1 2">
    <name type="scientific">Discina gigas</name>
    <dbReference type="NCBI Taxonomy" id="1032678"/>
    <lineage>
        <taxon>Eukaryota</taxon>
        <taxon>Fungi</taxon>
        <taxon>Dikarya</taxon>
        <taxon>Ascomycota</taxon>
        <taxon>Pezizomycotina</taxon>
        <taxon>Pezizomycetes</taxon>
        <taxon>Pezizales</taxon>
        <taxon>Discinaceae</taxon>
        <taxon>Discina</taxon>
    </lineage>
</organism>
<reference evidence="1 2" key="1">
    <citation type="submission" date="2024-02" db="EMBL/GenBank/DDBJ databases">
        <title>Discinaceae phylogenomics.</title>
        <authorList>
            <person name="Dirks A.C."/>
            <person name="James T.Y."/>
        </authorList>
    </citation>
    <scope>NUCLEOTIDE SEQUENCE [LARGE SCALE GENOMIC DNA]</scope>
    <source>
        <strain evidence="1 2">ACD0624</strain>
    </source>
</reference>
<evidence type="ECO:0000313" key="2">
    <source>
        <dbReference type="Proteomes" id="UP001447188"/>
    </source>
</evidence>
<dbReference type="EMBL" id="JBBBZM010000077">
    <property type="protein sequence ID" value="KAL0635149.1"/>
    <property type="molecule type" value="Genomic_DNA"/>
</dbReference>
<proteinExistence type="predicted"/>
<accession>A0ABR3GGS9</accession>
<evidence type="ECO:0008006" key="3">
    <source>
        <dbReference type="Google" id="ProtNLM"/>
    </source>
</evidence>
<sequence length="171" mass="19673">STGDLSTQSTMGISTSVVLELEEVALLPPAVTLPLDITKFISRWTLGVPKSLMEFYALSRQLRQQLNHLPPKPEEIPEDWILQSTKWSQEVLKILEDMHKIVHQLLANKPADLRGNFHPIEEYQTDIASTIDKFEKIFRPLRHAKIDDTTEIAKTLRSIQKIYLFSQIIKK</sequence>
<protein>
    <recommendedName>
        <fullName evidence="3">Ciliary neurotrophic factor</fullName>
    </recommendedName>
</protein>